<keyword evidence="2" id="KW-0812">Transmembrane</keyword>
<feature type="coiled-coil region" evidence="1">
    <location>
        <begin position="113"/>
        <end position="154"/>
    </location>
</feature>
<feature type="transmembrane region" description="Helical" evidence="2">
    <location>
        <begin position="93"/>
        <end position="111"/>
    </location>
</feature>
<keyword evidence="5" id="KW-1185">Reference proteome</keyword>
<name>A0ABQ1QWX4_9FLAO</name>
<evidence type="ECO:0000259" key="3">
    <source>
        <dbReference type="Pfam" id="PF10099"/>
    </source>
</evidence>
<keyword evidence="2" id="KW-0472">Membrane</keyword>
<sequence length="265" mass="29359">MIDVKAYIESGILELYVAGQLSEEQNLEVARYAQEYPEIKAEIIEIEKAILALSREAAPGFKPSFDKISQSLSEGDDNNVRSIGGSRILRREYLGWAASFLLAIGTTYLYFQNRELSDRVKGAETEILMMEEQIAEAENSLENSERLLNTIRDKNVVVVALGGQTVSPESYAKAYWNKEESQLFIDAKGLPEPPEGMTYQVWSLKLDPLSPTSVGLLEDFANDDNGIFALSNPNDSQAFGITLEPEGGSEFPTLEQLYVLGKVSS</sequence>
<dbReference type="Proteomes" id="UP000625780">
    <property type="component" value="Unassembled WGS sequence"/>
</dbReference>
<proteinExistence type="predicted"/>
<organism evidence="4 5">
    <name type="scientific">Muriicola marianensis</name>
    <dbReference type="NCBI Taxonomy" id="1324801"/>
    <lineage>
        <taxon>Bacteria</taxon>
        <taxon>Pseudomonadati</taxon>
        <taxon>Bacteroidota</taxon>
        <taxon>Flavobacteriia</taxon>
        <taxon>Flavobacteriales</taxon>
        <taxon>Flavobacteriaceae</taxon>
        <taxon>Muriicola</taxon>
    </lineage>
</organism>
<protein>
    <recommendedName>
        <fullName evidence="3">Anti-sigma K factor RskA C-terminal domain-containing protein</fullName>
    </recommendedName>
</protein>
<dbReference type="Pfam" id="PF10099">
    <property type="entry name" value="RskA_C"/>
    <property type="match status" value="1"/>
</dbReference>
<evidence type="ECO:0000256" key="1">
    <source>
        <dbReference type="SAM" id="Coils"/>
    </source>
</evidence>
<evidence type="ECO:0000256" key="2">
    <source>
        <dbReference type="SAM" id="Phobius"/>
    </source>
</evidence>
<accession>A0ABQ1QWX4</accession>
<gene>
    <name evidence="4" type="ORF">GCM10011361_12310</name>
</gene>
<dbReference type="EMBL" id="BMFH01000001">
    <property type="protein sequence ID" value="GGD46998.1"/>
    <property type="molecule type" value="Genomic_DNA"/>
</dbReference>
<evidence type="ECO:0000313" key="4">
    <source>
        <dbReference type="EMBL" id="GGD46998.1"/>
    </source>
</evidence>
<feature type="domain" description="Anti-sigma K factor RskA C-terminal" evidence="3">
    <location>
        <begin position="97"/>
        <end position="253"/>
    </location>
</feature>
<dbReference type="InterPro" id="IPR018764">
    <property type="entry name" value="RskA_C"/>
</dbReference>
<evidence type="ECO:0000313" key="5">
    <source>
        <dbReference type="Proteomes" id="UP000625780"/>
    </source>
</evidence>
<keyword evidence="1" id="KW-0175">Coiled coil</keyword>
<keyword evidence="2" id="KW-1133">Transmembrane helix</keyword>
<comment type="caution">
    <text evidence="4">The sequence shown here is derived from an EMBL/GenBank/DDBJ whole genome shotgun (WGS) entry which is preliminary data.</text>
</comment>
<reference evidence="5" key="1">
    <citation type="journal article" date="2019" name="Int. J. Syst. Evol. Microbiol.">
        <title>The Global Catalogue of Microorganisms (GCM) 10K type strain sequencing project: providing services to taxonomists for standard genome sequencing and annotation.</title>
        <authorList>
            <consortium name="The Broad Institute Genomics Platform"/>
            <consortium name="The Broad Institute Genome Sequencing Center for Infectious Disease"/>
            <person name="Wu L."/>
            <person name="Ma J."/>
        </authorList>
    </citation>
    <scope>NUCLEOTIDE SEQUENCE [LARGE SCALE GENOMIC DNA]</scope>
    <source>
        <strain evidence="5">CGMCC 1.12606</strain>
    </source>
</reference>